<accession>A0ABR7YKU7</accession>
<dbReference type="RefSeq" id="WP_190992978.1">
    <property type="nucleotide sequence ID" value="NZ_JACOIK010000002.1"/>
</dbReference>
<keyword evidence="4" id="KW-0472">Membrane</keyword>
<keyword evidence="3" id="KW-0732">Signal</keyword>
<evidence type="ECO:0000256" key="2">
    <source>
        <dbReference type="ARBA" id="ARBA00006275"/>
    </source>
</evidence>
<evidence type="ECO:0000256" key="5">
    <source>
        <dbReference type="ARBA" id="ARBA00023237"/>
    </source>
</evidence>
<keyword evidence="9" id="KW-1185">Reference proteome</keyword>
<protein>
    <submittedName>
        <fullName evidence="8">RagB/SusD family nutrient uptake outer membrane protein</fullName>
    </submittedName>
</protein>
<evidence type="ECO:0000256" key="4">
    <source>
        <dbReference type="ARBA" id="ARBA00023136"/>
    </source>
</evidence>
<keyword evidence="5" id="KW-0998">Cell outer membrane</keyword>
<feature type="domain" description="SusD-like N-terminal" evidence="7">
    <location>
        <begin position="120"/>
        <end position="235"/>
    </location>
</feature>
<dbReference type="Gene3D" id="1.25.40.390">
    <property type="match status" value="1"/>
</dbReference>
<dbReference type="Pfam" id="PF14322">
    <property type="entry name" value="SusD-like_3"/>
    <property type="match status" value="1"/>
</dbReference>
<dbReference type="Pfam" id="PF07980">
    <property type="entry name" value="SusD_RagB"/>
    <property type="match status" value="1"/>
</dbReference>
<sequence>MKLLKYIAIAGILSMTSCSKDFLGDDFLTKDPLDQLTDPAFWSSENNIRTYTFGFYNSYFKGYGSGFGRGTFYDGQFINDDFIPISPNEIVVDEFVINVPTSGGGWSPTLPASQTPAGVTSYYSRIRKANHFINSVPIAELAEEVQNHWLGVGRFFRALEYANFVNAFGDVPYIDRVLTEDDPDLYRPRDSRVYVMDKVLEDFRFAAEHVRASDGPAQQAVNKYVVLAYMSRVFLFEGTWLKYHGVDEAKATEYLEAAKWAAEQVVTSGAFSVSNNYRALFASESLKGNSEVILFKEYAEGILSHSAMSYNNLEPQAGMSKNALDSYLLSDGLPIGLSSRYENDRTVANALRDRDGRLVQTIAPELRMMNVRSNFALSGYAVQKFLNESLRNETVGTGSLNITDAPIIRYGEVLVNYAEAVAELGTLTQGDLDITINVLRNRTGVGLPRLELVGNQPAVNGVPYDDPARDQTVSSLIWEIRRERRSELMFEGLRLNDLRRWKKLEYADTDKNPTNNRGVYIVKADYTDEQLNGITIDGANEGYIIPSASIKRTVQDKFYLDPIPLDQISLYESNGVELKQNPEW</sequence>
<evidence type="ECO:0000259" key="7">
    <source>
        <dbReference type="Pfam" id="PF14322"/>
    </source>
</evidence>
<feature type="domain" description="RagB/SusD" evidence="6">
    <location>
        <begin position="319"/>
        <end position="584"/>
    </location>
</feature>
<dbReference type="Proteomes" id="UP000602759">
    <property type="component" value="Unassembled WGS sequence"/>
</dbReference>
<name>A0ABR7YKU7_9SPHI</name>
<evidence type="ECO:0000313" key="8">
    <source>
        <dbReference type="EMBL" id="MBD1431951.1"/>
    </source>
</evidence>
<evidence type="ECO:0000256" key="1">
    <source>
        <dbReference type="ARBA" id="ARBA00004442"/>
    </source>
</evidence>
<organism evidence="8 9">
    <name type="scientific">Sphingobacterium micropteri</name>
    <dbReference type="NCBI Taxonomy" id="2763501"/>
    <lineage>
        <taxon>Bacteria</taxon>
        <taxon>Pseudomonadati</taxon>
        <taxon>Bacteroidota</taxon>
        <taxon>Sphingobacteriia</taxon>
        <taxon>Sphingobacteriales</taxon>
        <taxon>Sphingobacteriaceae</taxon>
        <taxon>Sphingobacterium</taxon>
    </lineage>
</organism>
<dbReference type="InterPro" id="IPR012944">
    <property type="entry name" value="SusD_RagB_dom"/>
</dbReference>
<dbReference type="PROSITE" id="PS51257">
    <property type="entry name" value="PROKAR_LIPOPROTEIN"/>
    <property type="match status" value="1"/>
</dbReference>
<reference evidence="8 9" key="1">
    <citation type="submission" date="2020-08" db="EMBL/GenBank/DDBJ databases">
        <title>Sphingobacterium sp. DN00404 isolated from aquaculture water.</title>
        <authorList>
            <person name="Zhang M."/>
        </authorList>
    </citation>
    <scope>NUCLEOTIDE SEQUENCE [LARGE SCALE GENOMIC DNA]</scope>
    <source>
        <strain evidence="8 9">DN00404</strain>
    </source>
</reference>
<comment type="subcellular location">
    <subcellularLocation>
        <location evidence="1">Cell outer membrane</location>
    </subcellularLocation>
</comment>
<dbReference type="InterPro" id="IPR033985">
    <property type="entry name" value="SusD-like_N"/>
</dbReference>
<dbReference type="SUPFAM" id="SSF48452">
    <property type="entry name" value="TPR-like"/>
    <property type="match status" value="1"/>
</dbReference>
<evidence type="ECO:0000256" key="3">
    <source>
        <dbReference type="ARBA" id="ARBA00022729"/>
    </source>
</evidence>
<comment type="similarity">
    <text evidence="2">Belongs to the SusD family.</text>
</comment>
<gene>
    <name evidence="8" type="ORF">H8B06_03855</name>
</gene>
<dbReference type="EMBL" id="JACOIK010000002">
    <property type="protein sequence ID" value="MBD1431951.1"/>
    <property type="molecule type" value="Genomic_DNA"/>
</dbReference>
<evidence type="ECO:0000259" key="6">
    <source>
        <dbReference type="Pfam" id="PF07980"/>
    </source>
</evidence>
<comment type="caution">
    <text evidence="8">The sequence shown here is derived from an EMBL/GenBank/DDBJ whole genome shotgun (WGS) entry which is preliminary data.</text>
</comment>
<evidence type="ECO:0000313" key="9">
    <source>
        <dbReference type="Proteomes" id="UP000602759"/>
    </source>
</evidence>
<dbReference type="InterPro" id="IPR011990">
    <property type="entry name" value="TPR-like_helical_dom_sf"/>
</dbReference>
<proteinExistence type="inferred from homology"/>